<accession>A0A1Y1ZH40</accession>
<organism evidence="2 3">
    <name type="scientific">Clohesyomyces aquaticus</name>
    <dbReference type="NCBI Taxonomy" id="1231657"/>
    <lineage>
        <taxon>Eukaryota</taxon>
        <taxon>Fungi</taxon>
        <taxon>Dikarya</taxon>
        <taxon>Ascomycota</taxon>
        <taxon>Pezizomycotina</taxon>
        <taxon>Dothideomycetes</taxon>
        <taxon>Pleosporomycetidae</taxon>
        <taxon>Pleosporales</taxon>
        <taxon>Lindgomycetaceae</taxon>
        <taxon>Clohesyomyces</taxon>
    </lineage>
</organism>
<comment type="caution">
    <text evidence="2">The sequence shown here is derived from an EMBL/GenBank/DDBJ whole genome shotgun (WGS) entry which is preliminary data.</text>
</comment>
<gene>
    <name evidence="2" type="ORF">BCR34DRAFT_674552</name>
</gene>
<dbReference type="InterPro" id="IPR054707">
    <property type="entry name" value="DhpH_subs-bd"/>
</dbReference>
<feature type="domain" description="2,6-dihydroxypyridine 3-monooxygenase substrate binding" evidence="1">
    <location>
        <begin position="204"/>
        <end position="317"/>
    </location>
</feature>
<keyword evidence="3" id="KW-1185">Reference proteome</keyword>
<name>A0A1Y1ZH40_9PLEO</name>
<evidence type="ECO:0000313" key="2">
    <source>
        <dbReference type="EMBL" id="ORY09571.1"/>
    </source>
</evidence>
<dbReference type="InterPro" id="IPR053212">
    <property type="entry name" value="DHP_3-monooxygenase"/>
</dbReference>
<sequence>MGSGDFIAGSQFHKKRHPMRIIVIGGSISSLMCGIATKHASHDVQILEGDGDKRQSHMAGICLGRDFLQFLNRHDRIADSFTLHSDRIQVLNQQAKALLLVKTERNITMWDALYYRLRAIFDGYASSYYPVAPHAMAADGPAIYKSKSRVLDVRNDDDRNGMVVTYEDVNSRRMNSIPADLVVGADGPSSFIRGKYLPHCQENYCGFVPESAVSKETVQAFSKNVNVFMKNRSHCLTYIVPGPHGSLRSGERFLNFAWYINQTPAEVDTIMRDSKTGRLHHRTVPSGHVDPSLWTKQRRIAQNTPMPAPFLDVINDVQGRKAVFEDGKIVLIGDGLSSLRPHTAFSASQAAFHVLTLEDTIAQQGDLREWESRVLRFGYLHSVQSWWFSNFYQSDYLTAAVSAVWYWAMRFGDSAGSWWVGEQRVLRES</sequence>
<proteinExistence type="predicted"/>
<dbReference type="OrthoDB" id="16820at2759"/>
<evidence type="ECO:0000313" key="3">
    <source>
        <dbReference type="Proteomes" id="UP000193144"/>
    </source>
</evidence>
<dbReference type="SUPFAM" id="SSF51905">
    <property type="entry name" value="FAD/NAD(P)-binding domain"/>
    <property type="match status" value="1"/>
</dbReference>
<protein>
    <recommendedName>
        <fullName evidence="1">2,6-dihydroxypyridine 3-monooxygenase substrate binding domain-containing protein</fullName>
    </recommendedName>
</protein>
<dbReference type="AlphaFoldDB" id="A0A1Y1ZH40"/>
<dbReference type="Proteomes" id="UP000193144">
    <property type="component" value="Unassembled WGS sequence"/>
</dbReference>
<dbReference type="PANTHER" id="PTHR47469:SF2">
    <property type="entry name" value="OS06G0597600 PROTEIN"/>
    <property type="match status" value="1"/>
</dbReference>
<dbReference type="Gene3D" id="3.30.9.60">
    <property type="match status" value="1"/>
</dbReference>
<evidence type="ECO:0000259" key="1">
    <source>
        <dbReference type="Pfam" id="PF22607"/>
    </source>
</evidence>
<dbReference type="EMBL" id="MCFA01000084">
    <property type="protein sequence ID" value="ORY09571.1"/>
    <property type="molecule type" value="Genomic_DNA"/>
</dbReference>
<dbReference type="STRING" id="1231657.A0A1Y1ZH40"/>
<dbReference type="SUPFAM" id="SSF54373">
    <property type="entry name" value="FAD-linked reductases, C-terminal domain"/>
    <property type="match status" value="1"/>
</dbReference>
<dbReference type="Pfam" id="PF22607">
    <property type="entry name" value="FAD_binding-like"/>
    <property type="match status" value="1"/>
</dbReference>
<dbReference type="Gene3D" id="3.50.50.60">
    <property type="entry name" value="FAD/NAD(P)-binding domain"/>
    <property type="match status" value="1"/>
</dbReference>
<dbReference type="InterPro" id="IPR036188">
    <property type="entry name" value="FAD/NAD-bd_sf"/>
</dbReference>
<dbReference type="PANTHER" id="PTHR47469">
    <property type="entry name" value="MONOOXYGENASE-LIKE"/>
    <property type="match status" value="1"/>
</dbReference>
<reference evidence="2 3" key="1">
    <citation type="submission" date="2016-07" db="EMBL/GenBank/DDBJ databases">
        <title>Pervasive Adenine N6-methylation of Active Genes in Fungi.</title>
        <authorList>
            <consortium name="DOE Joint Genome Institute"/>
            <person name="Mondo S.J."/>
            <person name="Dannebaum R.O."/>
            <person name="Kuo R.C."/>
            <person name="Labutti K."/>
            <person name="Haridas S."/>
            <person name="Kuo A."/>
            <person name="Salamov A."/>
            <person name="Ahrendt S.R."/>
            <person name="Lipzen A."/>
            <person name="Sullivan W."/>
            <person name="Andreopoulos W.B."/>
            <person name="Clum A."/>
            <person name="Lindquist E."/>
            <person name="Daum C."/>
            <person name="Ramamoorthy G.K."/>
            <person name="Gryganskyi A."/>
            <person name="Culley D."/>
            <person name="Magnuson J.K."/>
            <person name="James T.Y."/>
            <person name="O'Malley M.A."/>
            <person name="Stajich J.E."/>
            <person name="Spatafora J.W."/>
            <person name="Visel A."/>
            <person name="Grigoriev I.V."/>
        </authorList>
    </citation>
    <scope>NUCLEOTIDE SEQUENCE [LARGE SCALE GENOMIC DNA]</scope>
    <source>
        <strain evidence="2 3">CBS 115471</strain>
    </source>
</reference>